<comment type="caution">
    <text evidence="3">The sequence shown here is derived from an EMBL/GenBank/DDBJ whole genome shotgun (WGS) entry which is preliminary data.</text>
</comment>
<dbReference type="PANTHER" id="PTHR24093">
    <property type="entry name" value="CATION TRANSPORTING ATPASE"/>
    <property type="match status" value="1"/>
</dbReference>
<sequence>MLALTANIFRPFGIDQKTLNELHEDKNFVLLEDLGGVNGVARALKTMDVTDGWTDGAGIFFGVVFSILIVAIGEFWHNKILKASRNKTATMSKSSGDQVPAHGLLFDGPNSLQLELNKAKYDPGVDDEGIELNNLTGHDPFVFSGTKVVDGFARMVVTSVGMDAKGAQRTSKTNCGSGKETPLQLESQLKELNWITDSPLHGIVKINVIVGVLVGIITTVINIPDPWQLSLTFTRAYAMKKLTTTKNAMVLKPSSLENLGFANIICIDKTGVLTENKMQVDEFWLGKESMAKGTYLSSICPYVVELLREGIAC</sequence>
<evidence type="ECO:0000256" key="2">
    <source>
        <dbReference type="SAM" id="Phobius"/>
    </source>
</evidence>
<protein>
    <submittedName>
        <fullName evidence="3">Uncharacterized protein</fullName>
    </submittedName>
</protein>
<dbReference type="InterPro" id="IPR023214">
    <property type="entry name" value="HAD_sf"/>
</dbReference>
<feature type="transmembrane region" description="Helical" evidence="2">
    <location>
        <begin position="57"/>
        <end position="77"/>
    </location>
</feature>
<keyword evidence="2" id="KW-0812">Transmembrane</keyword>
<gene>
    <name evidence="3" type="ORF">TIFTF001_015973</name>
</gene>
<dbReference type="InterPro" id="IPR023299">
    <property type="entry name" value="ATPase_P-typ_cyto_dom_N"/>
</dbReference>
<reference evidence="3" key="1">
    <citation type="submission" date="2023-07" db="EMBL/GenBank/DDBJ databases">
        <title>draft genome sequence of fig (Ficus carica).</title>
        <authorList>
            <person name="Takahashi T."/>
            <person name="Nishimura K."/>
        </authorList>
    </citation>
    <scope>NUCLEOTIDE SEQUENCE</scope>
</reference>
<proteinExistence type="predicted"/>
<dbReference type="Gene3D" id="1.20.1110.10">
    <property type="entry name" value="Calcium-transporting ATPase, transmembrane domain"/>
    <property type="match status" value="1"/>
</dbReference>
<dbReference type="Gene3D" id="3.40.50.1000">
    <property type="entry name" value="HAD superfamily/HAD-like"/>
    <property type="match status" value="1"/>
</dbReference>
<keyword evidence="4" id="KW-1185">Reference proteome</keyword>
<dbReference type="GO" id="GO:0005886">
    <property type="term" value="C:plasma membrane"/>
    <property type="evidence" value="ECO:0007669"/>
    <property type="project" value="TreeGrafter"/>
</dbReference>
<dbReference type="AlphaFoldDB" id="A0AA88DIR5"/>
<keyword evidence="1" id="KW-0460">Magnesium</keyword>
<dbReference type="PANTHER" id="PTHR24093:SF434">
    <property type="entry name" value="CALCIUM-TRANSPORTING ATPASE 13, PLASMA MEMBRANE-TYPE-RELATED"/>
    <property type="match status" value="1"/>
</dbReference>
<organism evidence="3 4">
    <name type="scientific">Ficus carica</name>
    <name type="common">Common fig</name>
    <dbReference type="NCBI Taxonomy" id="3494"/>
    <lineage>
        <taxon>Eukaryota</taxon>
        <taxon>Viridiplantae</taxon>
        <taxon>Streptophyta</taxon>
        <taxon>Embryophyta</taxon>
        <taxon>Tracheophyta</taxon>
        <taxon>Spermatophyta</taxon>
        <taxon>Magnoliopsida</taxon>
        <taxon>eudicotyledons</taxon>
        <taxon>Gunneridae</taxon>
        <taxon>Pentapetalae</taxon>
        <taxon>rosids</taxon>
        <taxon>fabids</taxon>
        <taxon>Rosales</taxon>
        <taxon>Moraceae</taxon>
        <taxon>Ficeae</taxon>
        <taxon>Ficus</taxon>
    </lineage>
</organism>
<dbReference type="GO" id="GO:0005388">
    <property type="term" value="F:P-type calcium transporter activity"/>
    <property type="evidence" value="ECO:0007669"/>
    <property type="project" value="TreeGrafter"/>
</dbReference>
<dbReference type="Proteomes" id="UP001187192">
    <property type="component" value="Unassembled WGS sequence"/>
</dbReference>
<keyword evidence="2" id="KW-0472">Membrane</keyword>
<evidence type="ECO:0000313" key="4">
    <source>
        <dbReference type="Proteomes" id="UP001187192"/>
    </source>
</evidence>
<dbReference type="GO" id="GO:0000166">
    <property type="term" value="F:nucleotide binding"/>
    <property type="evidence" value="ECO:0007669"/>
    <property type="project" value="InterPro"/>
</dbReference>
<evidence type="ECO:0000313" key="3">
    <source>
        <dbReference type="EMBL" id="GMN46794.1"/>
    </source>
</evidence>
<dbReference type="SUPFAM" id="SSF81665">
    <property type="entry name" value="Calcium ATPase, transmembrane domain M"/>
    <property type="match status" value="1"/>
</dbReference>
<evidence type="ECO:0000256" key="1">
    <source>
        <dbReference type="ARBA" id="ARBA00022842"/>
    </source>
</evidence>
<keyword evidence="2" id="KW-1133">Transmembrane helix</keyword>
<dbReference type="InterPro" id="IPR023298">
    <property type="entry name" value="ATPase_P-typ_TM_dom_sf"/>
</dbReference>
<dbReference type="EMBL" id="BTGU01000023">
    <property type="protein sequence ID" value="GMN46794.1"/>
    <property type="molecule type" value="Genomic_DNA"/>
</dbReference>
<accession>A0AA88DIR5</accession>
<dbReference type="Gene3D" id="3.40.1110.10">
    <property type="entry name" value="Calcium-transporting ATPase, cytoplasmic domain N"/>
    <property type="match status" value="1"/>
</dbReference>
<dbReference type="Gene3D" id="2.70.150.10">
    <property type="entry name" value="Calcium-transporting ATPase, cytoplasmic transduction domain A"/>
    <property type="match status" value="1"/>
</dbReference>
<name>A0AA88DIR5_FICCA</name>